<evidence type="ECO:0000313" key="3">
    <source>
        <dbReference type="Proteomes" id="UP000694701"/>
    </source>
</evidence>
<name>A0A8C2CQF5_CYPCA</name>
<dbReference type="Proteomes" id="UP000694701">
    <property type="component" value="Unplaced"/>
</dbReference>
<dbReference type="SUPFAM" id="SSF56672">
    <property type="entry name" value="DNA/RNA polymerases"/>
    <property type="match status" value="1"/>
</dbReference>
<reference evidence="2" key="1">
    <citation type="submission" date="2025-08" db="UniProtKB">
        <authorList>
            <consortium name="Ensembl"/>
        </authorList>
    </citation>
    <scope>IDENTIFICATION</scope>
</reference>
<dbReference type="InterPro" id="IPR000477">
    <property type="entry name" value="RT_dom"/>
</dbReference>
<dbReference type="AlphaFoldDB" id="A0A8C2CQF5"/>
<organism evidence="2 3">
    <name type="scientific">Cyprinus carpio</name>
    <name type="common">Common carp</name>
    <dbReference type="NCBI Taxonomy" id="7962"/>
    <lineage>
        <taxon>Eukaryota</taxon>
        <taxon>Metazoa</taxon>
        <taxon>Chordata</taxon>
        <taxon>Craniata</taxon>
        <taxon>Vertebrata</taxon>
        <taxon>Euteleostomi</taxon>
        <taxon>Actinopterygii</taxon>
        <taxon>Neopterygii</taxon>
        <taxon>Teleostei</taxon>
        <taxon>Ostariophysi</taxon>
        <taxon>Cypriniformes</taxon>
        <taxon>Cyprinidae</taxon>
        <taxon>Cyprininae</taxon>
        <taxon>Cyprinus</taxon>
    </lineage>
</organism>
<sequence length="281" mass="31381">SILILLDLTAAFETISHQVLLDRLLSVGITSVPLSWFRSYLSGHTQFVQLKNFRSYVSPVTAGVPQGSVLGPVLFIIYLLPLGNIFRKYGISFHCYADDTQLYLSSKPNSTLLSSSLLCCLEEIKSWFSRNFLKLNIGNTEVLLVGTKSNLSKSSSFSLSVDNSVISPSTQVKSLGVVLNSTLSFEKHVNNITRSVYLHLRNISRLRPFLTPNSTAILVHALVTSHIDYCNSPLFGLPNKLLHKLQLVQNSAARIITRTSSIEHITPVLYHLHWLPVKYRV</sequence>
<feature type="domain" description="Reverse transcriptase" evidence="1">
    <location>
        <begin position="1"/>
        <end position="179"/>
    </location>
</feature>
<accession>A0A8C2CQF5</accession>
<dbReference type="InterPro" id="IPR043502">
    <property type="entry name" value="DNA/RNA_pol_sf"/>
</dbReference>
<protein>
    <recommendedName>
        <fullName evidence="1">Reverse transcriptase domain-containing protein</fullName>
    </recommendedName>
</protein>
<evidence type="ECO:0000259" key="1">
    <source>
        <dbReference type="PROSITE" id="PS50878"/>
    </source>
</evidence>
<proteinExistence type="predicted"/>
<dbReference type="PANTHER" id="PTHR33332">
    <property type="entry name" value="REVERSE TRANSCRIPTASE DOMAIN-CONTAINING PROTEIN"/>
    <property type="match status" value="1"/>
</dbReference>
<dbReference type="PROSITE" id="PS50878">
    <property type="entry name" value="RT_POL"/>
    <property type="match status" value="1"/>
</dbReference>
<evidence type="ECO:0000313" key="2">
    <source>
        <dbReference type="Ensembl" id="ENSCCRP00020015754.1"/>
    </source>
</evidence>
<dbReference type="Ensembl" id="ENSCCRT00020017331.1">
    <property type="protein sequence ID" value="ENSCCRP00020015754.1"/>
    <property type="gene ID" value="ENSCCRG00020007605.1"/>
</dbReference>
<dbReference type="Pfam" id="PF00078">
    <property type="entry name" value="RVT_1"/>
    <property type="match status" value="1"/>
</dbReference>